<comment type="caution">
    <text evidence="1">The sequence shown here is derived from an EMBL/GenBank/DDBJ whole genome shotgun (WGS) entry which is preliminary data.</text>
</comment>
<keyword evidence="2" id="KW-1185">Reference proteome</keyword>
<reference evidence="1" key="1">
    <citation type="submission" date="2022-05" db="EMBL/GenBank/DDBJ databases">
        <title>Chromosome-level genome of Chaenocephalus aceratus.</title>
        <authorList>
            <person name="Park H."/>
        </authorList>
    </citation>
    <scope>NUCLEOTIDE SEQUENCE</scope>
    <source>
        <strain evidence="1">KU_202001</strain>
    </source>
</reference>
<protein>
    <submittedName>
        <fullName evidence="1">Uncharacterized protein</fullName>
    </submittedName>
</protein>
<organism evidence="1 2">
    <name type="scientific">Chaenocephalus aceratus</name>
    <name type="common">Blackfin icefish</name>
    <name type="synonym">Chaenichthys aceratus</name>
    <dbReference type="NCBI Taxonomy" id="36190"/>
    <lineage>
        <taxon>Eukaryota</taxon>
        <taxon>Metazoa</taxon>
        <taxon>Chordata</taxon>
        <taxon>Craniata</taxon>
        <taxon>Vertebrata</taxon>
        <taxon>Euteleostomi</taxon>
        <taxon>Actinopterygii</taxon>
        <taxon>Neopterygii</taxon>
        <taxon>Teleostei</taxon>
        <taxon>Neoteleostei</taxon>
        <taxon>Acanthomorphata</taxon>
        <taxon>Eupercaria</taxon>
        <taxon>Perciformes</taxon>
        <taxon>Notothenioidei</taxon>
        <taxon>Channichthyidae</taxon>
        <taxon>Chaenocephalus</taxon>
    </lineage>
</organism>
<dbReference type="EMBL" id="CM043794">
    <property type="protein sequence ID" value="KAI4819738.1"/>
    <property type="molecule type" value="Genomic_DNA"/>
</dbReference>
<gene>
    <name evidence="1" type="ORF">KUCAC02_004974</name>
</gene>
<evidence type="ECO:0000313" key="2">
    <source>
        <dbReference type="Proteomes" id="UP001057452"/>
    </source>
</evidence>
<evidence type="ECO:0000313" key="1">
    <source>
        <dbReference type="EMBL" id="KAI4819738.1"/>
    </source>
</evidence>
<name>A0ACB9X077_CHAAC</name>
<sequence length="86" mass="9178">MLMMLGSQMPMEDDEPIRAGEGWDLLAGAVRDAAPPRSDREPGTETRGPPRFLRAWPDVGALCVSEARVCLQSPNGRHIAPPAAAG</sequence>
<accession>A0ACB9X077</accession>
<dbReference type="Proteomes" id="UP001057452">
    <property type="component" value="Chromosome 10"/>
</dbReference>
<proteinExistence type="predicted"/>